<dbReference type="SUPFAM" id="SSF81606">
    <property type="entry name" value="PP2C-like"/>
    <property type="match status" value="1"/>
</dbReference>
<dbReference type="PANTHER" id="PTHR35801">
    <property type="entry name" value="PHOSPHOSERINE PHOSPHATASE RSBX"/>
    <property type="match status" value="1"/>
</dbReference>
<keyword evidence="3" id="KW-1185">Reference proteome</keyword>
<organism evidence="2 3">
    <name type="scientific">Listeria booriae</name>
    <dbReference type="NCBI Taxonomy" id="1552123"/>
    <lineage>
        <taxon>Bacteria</taxon>
        <taxon>Bacillati</taxon>
        <taxon>Bacillota</taxon>
        <taxon>Bacilli</taxon>
        <taxon>Bacillales</taxon>
        <taxon>Listeriaceae</taxon>
        <taxon>Listeria</taxon>
    </lineage>
</organism>
<dbReference type="InterPro" id="IPR039248">
    <property type="entry name" value="Ptase_RsbX"/>
</dbReference>
<comment type="caution">
    <text evidence="2">The sequence shown here is derived from an EMBL/GenBank/DDBJ whole genome shotgun (WGS) entry which is preliminary data.</text>
</comment>
<dbReference type="OrthoDB" id="1090916at2"/>
<evidence type="ECO:0000313" key="2">
    <source>
        <dbReference type="EMBL" id="KGL44582.1"/>
    </source>
</evidence>
<dbReference type="PANTHER" id="PTHR35801:SF1">
    <property type="entry name" value="PHOSPHOSERINE PHOSPHATASE RSBX"/>
    <property type="match status" value="1"/>
</dbReference>
<dbReference type="AlphaFoldDB" id="A0A099WI00"/>
<accession>A0A099WI00</accession>
<gene>
    <name evidence="2" type="ORF">EP57_01075</name>
</gene>
<proteinExistence type="predicted"/>
<sequence>MDVTGQSNVGVELYVFQRAKHLQKHCGDQIVIKEDASGLLCALVDGLGSGKEAEKAAKAVTEVIDAHSSMHLRDIVVEANKAISGLRGAAIAIWYANFAKQQLTYCGIGNIRFYLLGEGDKLLFPISSTGFLSGRKQKIRTQKFDYKAGSKFLMHSDGLVLGGVKKYLFASGSIESTGHCIESNVNDIPEDDVTFIVGEFPISD</sequence>
<protein>
    <submittedName>
        <fullName evidence="2">Serine phosphatase</fullName>
    </submittedName>
</protein>
<dbReference type="Proteomes" id="UP000029844">
    <property type="component" value="Unassembled WGS sequence"/>
</dbReference>
<dbReference type="RefSeq" id="WP_036083349.1">
    <property type="nucleotide sequence ID" value="NZ_CBCSHQ010000008.1"/>
</dbReference>
<dbReference type="GeneID" id="58716039"/>
<name>A0A099WI00_9LIST</name>
<dbReference type="InterPro" id="IPR001932">
    <property type="entry name" value="PPM-type_phosphatase-like_dom"/>
</dbReference>
<dbReference type="STRING" id="1552123.EP57_01075"/>
<evidence type="ECO:0000259" key="1">
    <source>
        <dbReference type="SMART" id="SM00331"/>
    </source>
</evidence>
<dbReference type="EMBL" id="JNFA01000002">
    <property type="protein sequence ID" value="KGL44582.1"/>
    <property type="molecule type" value="Genomic_DNA"/>
</dbReference>
<dbReference type="Pfam" id="PF07228">
    <property type="entry name" value="SpoIIE"/>
    <property type="match status" value="1"/>
</dbReference>
<dbReference type="Gene3D" id="3.60.40.10">
    <property type="entry name" value="PPM-type phosphatase domain"/>
    <property type="match status" value="1"/>
</dbReference>
<evidence type="ECO:0000313" key="3">
    <source>
        <dbReference type="Proteomes" id="UP000029844"/>
    </source>
</evidence>
<reference evidence="2 3" key="1">
    <citation type="submission" date="2014-05" db="EMBL/GenBank/DDBJ databases">
        <title>Novel Listeriaceae from food processing environments.</title>
        <authorList>
            <person name="den Bakker H.C."/>
        </authorList>
    </citation>
    <scope>NUCLEOTIDE SEQUENCE [LARGE SCALE GENOMIC DNA]</scope>
    <source>
        <strain evidence="2 3">FSL A5-0281</strain>
    </source>
</reference>
<dbReference type="eggNOG" id="COG2208">
    <property type="taxonomic scope" value="Bacteria"/>
</dbReference>
<dbReference type="InterPro" id="IPR036457">
    <property type="entry name" value="PPM-type-like_dom_sf"/>
</dbReference>
<feature type="domain" description="PPM-type phosphatase" evidence="1">
    <location>
        <begin position="10"/>
        <end position="200"/>
    </location>
</feature>
<dbReference type="SMART" id="SM00331">
    <property type="entry name" value="PP2C_SIG"/>
    <property type="match status" value="1"/>
</dbReference>